<organism evidence="3">
    <name type="scientific">hydrothermal vent metagenome</name>
    <dbReference type="NCBI Taxonomy" id="652676"/>
    <lineage>
        <taxon>unclassified sequences</taxon>
        <taxon>metagenomes</taxon>
        <taxon>ecological metagenomes</taxon>
    </lineage>
</organism>
<name>A0A3B0YLF8_9ZZZZ</name>
<dbReference type="SUPFAM" id="SSF56281">
    <property type="entry name" value="Metallo-hydrolase/oxidoreductase"/>
    <property type="match status" value="1"/>
</dbReference>
<sequence>MLLKNYISIIITVLTLSAAPFSVNASACSNNKVKLQILGSGGPELNDQRASTSYLIWINNKARILVDAGSGSSFNFEKTGANINDLKAILLTHLHVDHSADIPAYIKASFFTDRDKDLLILGPAGNQRMPSTQQFIHNLFGKKSAFRYLNDYLDPAQQNEYHIRVKNIALSQKKIFQHTISTNLKVKATAVHHGPIAAIAWRVDVADCSITFSGDMSNQYKTIAALAKNTNLFVAHNAIPETATGVAAFLHMRPSAIGTIANKATVKKLVLSHRMNRTIGKEKNTLSFIKKHYKGEIQFANDLDIIVPQ</sequence>
<dbReference type="PANTHER" id="PTHR46018">
    <property type="entry name" value="ZINC PHOSPHODIESTERASE ELAC PROTEIN 1"/>
    <property type="match status" value="1"/>
</dbReference>
<dbReference type="GO" id="GO:0042781">
    <property type="term" value="F:3'-tRNA processing endoribonuclease activity"/>
    <property type="evidence" value="ECO:0007669"/>
    <property type="project" value="TreeGrafter"/>
</dbReference>
<evidence type="ECO:0000313" key="3">
    <source>
        <dbReference type="EMBL" id="VAW75099.1"/>
    </source>
</evidence>
<proteinExistence type="predicted"/>
<dbReference type="InterPro" id="IPR044094">
    <property type="entry name" value="AtsA-like_MBL-fold"/>
</dbReference>
<reference evidence="3" key="1">
    <citation type="submission" date="2018-06" db="EMBL/GenBank/DDBJ databases">
        <authorList>
            <person name="Zhirakovskaya E."/>
        </authorList>
    </citation>
    <scope>NUCLEOTIDE SEQUENCE</scope>
</reference>
<dbReference type="EC" id="3.1.6.1" evidence="3"/>
<dbReference type="InterPro" id="IPR036866">
    <property type="entry name" value="RibonucZ/Hydroxyglut_hydro"/>
</dbReference>
<feature type="domain" description="Metallo-beta-lactamase" evidence="2">
    <location>
        <begin position="50"/>
        <end position="273"/>
    </location>
</feature>
<dbReference type="AlphaFoldDB" id="A0A3B0YLF8"/>
<dbReference type="Pfam" id="PF00753">
    <property type="entry name" value="Lactamase_B"/>
    <property type="match status" value="1"/>
</dbReference>
<dbReference type="InterPro" id="IPR001279">
    <property type="entry name" value="Metallo-B-lactamas"/>
</dbReference>
<dbReference type="CDD" id="cd07719">
    <property type="entry name" value="arylsulfatase_AtsA-like_MBL-fold"/>
    <property type="match status" value="1"/>
</dbReference>
<dbReference type="PANTHER" id="PTHR46018:SF2">
    <property type="entry name" value="ZINC PHOSPHODIESTERASE ELAC PROTEIN 1"/>
    <property type="match status" value="1"/>
</dbReference>
<keyword evidence="1 3" id="KW-0378">Hydrolase</keyword>
<accession>A0A3B0YLF8</accession>
<dbReference type="Gene3D" id="3.60.15.10">
    <property type="entry name" value="Ribonuclease Z/Hydroxyacylglutathione hydrolase-like"/>
    <property type="match status" value="1"/>
</dbReference>
<dbReference type="GO" id="GO:0004065">
    <property type="term" value="F:arylsulfatase activity"/>
    <property type="evidence" value="ECO:0007669"/>
    <property type="project" value="UniProtKB-EC"/>
</dbReference>
<evidence type="ECO:0000259" key="2">
    <source>
        <dbReference type="SMART" id="SM00849"/>
    </source>
</evidence>
<protein>
    <submittedName>
        <fullName evidence="3">Arylsulfatase</fullName>
        <ecNumber evidence="3">3.1.6.1</ecNumber>
    </submittedName>
</protein>
<evidence type="ECO:0000256" key="1">
    <source>
        <dbReference type="ARBA" id="ARBA00022801"/>
    </source>
</evidence>
<dbReference type="SMART" id="SM00849">
    <property type="entry name" value="Lactamase_B"/>
    <property type="match status" value="1"/>
</dbReference>
<gene>
    <name evidence="3" type="ORF">MNBD_GAMMA12-776</name>
</gene>
<dbReference type="EMBL" id="UOFL01000073">
    <property type="protein sequence ID" value="VAW75099.1"/>
    <property type="molecule type" value="Genomic_DNA"/>
</dbReference>